<keyword evidence="4" id="KW-0804">Transcription</keyword>
<keyword evidence="2" id="KW-0805">Transcription regulation</keyword>
<evidence type="ECO:0000256" key="5">
    <source>
        <dbReference type="ARBA" id="ARBA00023242"/>
    </source>
</evidence>
<evidence type="ECO:0000313" key="8">
    <source>
        <dbReference type="EMBL" id="KAB1227727.1"/>
    </source>
</evidence>
<dbReference type="AlphaFoldDB" id="A0A6A1WVI6"/>
<dbReference type="OrthoDB" id="2020099at2759"/>
<dbReference type="InterPro" id="IPR003657">
    <property type="entry name" value="WRKY_dom"/>
</dbReference>
<evidence type="ECO:0000256" key="2">
    <source>
        <dbReference type="ARBA" id="ARBA00023015"/>
    </source>
</evidence>
<dbReference type="PANTHER" id="PTHR31221:SF261">
    <property type="entry name" value="OS03G0657400 PROTEIN"/>
    <property type="match status" value="1"/>
</dbReference>
<dbReference type="InterPro" id="IPR036576">
    <property type="entry name" value="WRKY_dom_sf"/>
</dbReference>
<dbReference type="InterPro" id="IPR044810">
    <property type="entry name" value="WRKY_plant"/>
</dbReference>
<feature type="region of interest" description="Disordered" evidence="6">
    <location>
        <begin position="83"/>
        <end position="131"/>
    </location>
</feature>
<feature type="region of interest" description="Disordered" evidence="6">
    <location>
        <begin position="1"/>
        <end position="24"/>
    </location>
</feature>
<dbReference type="SUPFAM" id="SSF118290">
    <property type="entry name" value="WRKY DNA-binding domain"/>
    <property type="match status" value="1"/>
</dbReference>
<evidence type="ECO:0000313" key="9">
    <source>
        <dbReference type="Proteomes" id="UP000516437"/>
    </source>
</evidence>
<dbReference type="GO" id="GO:0003700">
    <property type="term" value="F:DNA-binding transcription factor activity"/>
    <property type="evidence" value="ECO:0007669"/>
    <property type="project" value="InterPro"/>
</dbReference>
<keyword evidence="9" id="KW-1185">Reference proteome</keyword>
<keyword evidence="5" id="KW-0539">Nucleus</keyword>
<evidence type="ECO:0000256" key="4">
    <source>
        <dbReference type="ARBA" id="ARBA00023163"/>
    </source>
</evidence>
<dbReference type="Gene3D" id="2.20.25.80">
    <property type="entry name" value="WRKY domain"/>
    <property type="match status" value="1"/>
</dbReference>
<dbReference type="Pfam" id="PF03106">
    <property type="entry name" value="WRKY"/>
    <property type="match status" value="1"/>
</dbReference>
<dbReference type="PANTHER" id="PTHR31221">
    <property type="entry name" value="WRKY TRANSCRIPTION FACTOR PROTEIN 1-RELATED"/>
    <property type="match status" value="1"/>
</dbReference>
<comment type="caution">
    <text evidence="8">The sequence shown here is derived from an EMBL/GenBank/DDBJ whole genome shotgun (WGS) entry which is preliminary data.</text>
</comment>
<organism evidence="8 9">
    <name type="scientific">Morella rubra</name>
    <name type="common">Chinese bayberry</name>
    <dbReference type="NCBI Taxonomy" id="262757"/>
    <lineage>
        <taxon>Eukaryota</taxon>
        <taxon>Viridiplantae</taxon>
        <taxon>Streptophyta</taxon>
        <taxon>Embryophyta</taxon>
        <taxon>Tracheophyta</taxon>
        <taxon>Spermatophyta</taxon>
        <taxon>Magnoliopsida</taxon>
        <taxon>eudicotyledons</taxon>
        <taxon>Gunneridae</taxon>
        <taxon>Pentapetalae</taxon>
        <taxon>rosids</taxon>
        <taxon>fabids</taxon>
        <taxon>Fagales</taxon>
        <taxon>Myricaceae</taxon>
        <taxon>Morella</taxon>
    </lineage>
</organism>
<evidence type="ECO:0000256" key="6">
    <source>
        <dbReference type="SAM" id="MobiDB-lite"/>
    </source>
</evidence>
<feature type="domain" description="WRKY" evidence="7">
    <location>
        <begin position="23"/>
        <end position="88"/>
    </location>
</feature>
<protein>
    <submittedName>
        <fullName evidence="8">Putative WRKY transcription factor 57</fullName>
    </submittedName>
</protein>
<keyword evidence="3" id="KW-0238">DNA-binding</keyword>
<gene>
    <name evidence="8" type="ORF">CJ030_MR1G004245</name>
</gene>
<reference evidence="8 9" key="1">
    <citation type="journal article" date="2019" name="Plant Biotechnol. J.">
        <title>The red bayberry genome and genetic basis of sex determination.</title>
        <authorList>
            <person name="Jia H.M."/>
            <person name="Jia H.J."/>
            <person name="Cai Q.L."/>
            <person name="Wang Y."/>
            <person name="Zhao H.B."/>
            <person name="Yang W.F."/>
            <person name="Wang G.Y."/>
            <person name="Li Y.H."/>
            <person name="Zhan D.L."/>
            <person name="Shen Y.T."/>
            <person name="Niu Q.F."/>
            <person name="Chang L."/>
            <person name="Qiu J."/>
            <person name="Zhao L."/>
            <person name="Xie H.B."/>
            <person name="Fu W.Y."/>
            <person name="Jin J."/>
            <person name="Li X.W."/>
            <person name="Jiao Y."/>
            <person name="Zhou C.C."/>
            <person name="Tu T."/>
            <person name="Chai C.Y."/>
            <person name="Gao J.L."/>
            <person name="Fan L.J."/>
            <person name="van de Weg E."/>
            <person name="Wang J.Y."/>
            <person name="Gao Z.S."/>
        </authorList>
    </citation>
    <scope>NUCLEOTIDE SEQUENCE [LARGE SCALE GENOMIC DNA]</scope>
    <source>
        <tissue evidence="8">Leaves</tissue>
    </source>
</reference>
<dbReference type="Proteomes" id="UP000516437">
    <property type="component" value="Chromosome 1"/>
</dbReference>
<dbReference type="GO" id="GO:0043565">
    <property type="term" value="F:sequence-specific DNA binding"/>
    <property type="evidence" value="ECO:0007669"/>
    <property type="project" value="InterPro"/>
</dbReference>
<dbReference type="SMART" id="SM00774">
    <property type="entry name" value="WRKY"/>
    <property type="match status" value="1"/>
</dbReference>
<proteinExistence type="predicted"/>
<accession>A0A6A1WVI6</accession>
<dbReference type="PROSITE" id="PS50811">
    <property type="entry name" value="WRKY"/>
    <property type="match status" value="1"/>
</dbReference>
<dbReference type="EMBL" id="RXIC02000019">
    <property type="protein sequence ID" value="KAB1227727.1"/>
    <property type="molecule type" value="Genomic_DNA"/>
</dbReference>
<sequence>MSSSSREAMEGYGEEQDMEQRGHRLVLPEDGYQWKKYGQKFIRNIGKVRSYFKCQRSNCTAKKRAEWSTSEPDNIRVVYEGVHSHALPAPESGSSRPGTDSSLNANQYDLLTQVLGDRSTPSYHDHDHGDN</sequence>
<evidence type="ECO:0000256" key="3">
    <source>
        <dbReference type="ARBA" id="ARBA00023125"/>
    </source>
</evidence>
<name>A0A6A1WVI6_9ROSI</name>
<dbReference type="GO" id="GO:0005634">
    <property type="term" value="C:nucleus"/>
    <property type="evidence" value="ECO:0007669"/>
    <property type="project" value="UniProtKB-SubCell"/>
</dbReference>
<feature type="compositionally biased region" description="Polar residues" evidence="6">
    <location>
        <begin position="92"/>
        <end position="110"/>
    </location>
</feature>
<evidence type="ECO:0000256" key="1">
    <source>
        <dbReference type="ARBA" id="ARBA00004123"/>
    </source>
</evidence>
<evidence type="ECO:0000259" key="7">
    <source>
        <dbReference type="PROSITE" id="PS50811"/>
    </source>
</evidence>
<comment type="subcellular location">
    <subcellularLocation>
        <location evidence="1">Nucleus</location>
    </subcellularLocation>
</comment>